<dbReference type="AlphaFoldDB" id="A0A4Y2GSR0"/>
<reference evidence="1 2" key="1">
    <citation type="journal article" date="2019" name="Sci. Rep.">
        <title>Orb-weaving spider Araneus ventricosus genome elucidates the spidroin gene catalogue.</title>
        <authorList>
            <person name="Kono N."/>
            <person name="Nakamura H."/>
            <person name="Ohtoshi R."/>
            <person name="Moran D.A.P."/>
            <person name="Shinohara A."/>
            <person name="Yoshida Y."/>
            <person name="Fujiwara M."/>
            <person name="Mori M."/>
            <person name="Tomita M."/>
            <person name="Arakawa K."/>
        </authorList>
    </citation>
    <scope>NUCLEOTIDE SEQUENCE [LARGE SCALE GENOMIC DNA]</scope>
</reference>
<organism evidence="1 2">
    <name type="scientific">Araneus ventricosus</name>
    <name type="common">Orbweaver spider</name>
    <name type="synonym">Epeira ventricosa</name>
    <dbReference type="NCBI Taxonomy" id="182803"/>
    <lineage>
        <taxon>Eukaryota</taxon>
        <taxon>Metazoa</taxon>
        <taxon>Ecdysozoa</taxon>
        <taxon>Arthropoda</taxon>
        <taxon>Chelicerata</taxon>
        <taxon>Arachnida</taxon>
        <taxon>Araneae</taxon>
        <taxon>Araneomorphae</taxon>
        <taxon>Entelegynae</taxon>
        <taxon>Araneoidea</taxon>
        <taxon>Araneidae</taxon>
        <taxon>Araneus</taxon>
    </lineage>
</organism>
<comment type="caution">
    <text evidence="1">The sequence shown here is derived from an EMBL/GenBank/DDBJ whole genome shotgun (WGS) entry which is preliminary data.</text>
</comment>
<dbReference type="EMBL" id="BGPR01001519">
    <property type="protein sequence ID" value="GBM55879.1"/>
    <property type="molecule type" value="Genomic_DNA"/>
</dbReference>
<protein>
    <submittedName>
        <fullName evidence="1">Uncharacterized protein</fullName>
    </submittedName>
</protein>
<name>A0A4Y2GSR0_ARAVE</name>
<evidence type="ECO:0000313" key="2">
    <source>
        <dbReference type="Proteomes" id="UP000499080"/>
    </source>
</evidence>
<sequence>MWSSVIAHENGLIPDCCSLKDHDSSEDLIPISLSRQCSIPDNAQFGVAIDRHTDPDHNFTSAKSCAFAPQCRIIQSVTFSPDDNLLNFMFYTKAGLVREERYAPESRPNPICSRPTFYGHLGDPLLMEHRPLVFEHRNQHVGVGFKQFESKLWYQ</sequence>
<keyword evidence="2" id="KW-1185">Reference proteome</keyword>
<accession>A0A4Y2GSR0</accession>
<proteinExistence type="predicted"/>
<dbReference type="Proteomes" id="UP000499080">
    <property type="component" value="Unassembled WGS sequence"/>
</dbReference>
<gene>
    <name evidence="1" type="ORF">AVEN_2575_1</name>
</gene>
<evidence type="ECO:0000313" key="1">
    <source>
        <dbReference type="EMBL" id="GBM55879.1"/>
    </source>
</evidence>